<dbReference type="PANTHER" id="PTHR43775">
    <property type="entry name" value="FATTY ACID SYNTHASE"/>
    <property type="match status" value="1"/>
</dbReference>
<evidence type="ECO:0000259" key="9">
    <source>
        <dbReference type="PROSITE" id="PS52004"/>
    </source>
</evidence>
<dbReference type="GO" id="GO:0031177">
    <property type="term" value="F:phosphopantetheine binding"/>
    <property type="evidence" value="ECO:0007669"/>
    <property type="project" value="InterPro"/>
</dbReference>
<dbReference type="SUPFAM" id="SSF47336">
    <property type="entry name" value="ACP-like"/>
    <property type="match status" value="2"/>
</dbReference>
<evidence type="ECO:0000256" key="7">
    <source>
        <dbReference type="SAM" id="MobiDB-lite"/>
    </source>
</evidence>
<feature type="domain" description="PKS/mFAS DH" evidence="10">
    <location>
        <begin position="519"/>
        <end position="791"/>
    </location>
</feature>
<dbReference type="InterPro" id="IPR020807">
    <property type="entry name" value="PKS_DH"/>
</dbReference>
<dbReference type="InterPro" id="IPR001227">
    <property type="entry name" value="Ac_transferase_dom_sf"/>
</dbReference>
<dbReference type="InterPro" id="IPR016039">
    <property type="entry name" value="Thiolase-like"/>
</dbReference>
<evidence type="ECO:0000256" key="3">
    <source>
        <dbReference type="ARBA" id="ARBA00022679"/>
    </source>
</evidence>
<dbReference type="InterPro" id="IPR049551">
    <property type="entry name" value="PKS_DH_C"/>
</dbReference>
<dbReference type="FunFam" id="3.40.47.10:FF:000019">
    <property type="entry name" value="Polyketide synthase type I"/>
    <property type="match status" value="1"/>
</dbReference>
<dbReference type="Pfam" id="PF02801">
    <property type="entry name" value="Ketoacyl-synt_C"/>
    <property type="match status" value="1"/>
</dbReference>
<dbReference type="RefSeq" id="WP_150940735.1">
    <property type="nucleotide sequence ID" value="NZ_VYTZ01000033.1"/>
</dbReference>
<dbReference type="InterPro" id="IPR014043">
    <property type="entry name" value="Acyl_transferase_dom"/>
</dbReference>
<feature type="non-terminal residue" evidence="11">
    <location>
        <position position="1"/>
    </location>
</feature>
<dbReference type="InterPro" id="IPR016036">
    <property type="entry name" value="Malonyl_transacylase_ACP-bd"/>
</dbReference>
<dbReference type="SMART" id="SM00823">
    <property type="entry name" value="PKS_PP"/>
    <property type="match status" value="2"/>
</dbReference>
<dbReference type="InterPro" id="IPR020841">
    <property type="entry name" value="PKS_Beta-ketoAc_synthase_dom"/>
</dbReference>
<evidence type="ECO:0000256" key="6">
    <source>
        <dbReference type="PROSITE-ProRule" id="PRU01363"/>
    </source>
</evidence>
<dbReference type="PROSITE" id="PS00012">
    <property type="entry name" value="PHOSPHOPANTETHEINE"/>
    <property type="match status" value="2"/>
</dbReference>
<dbReference type="PROSITE" id="PS52004">
    <property type="entry name" value="KS3_2"/>
    <property type="match status" value="1"/>
</dbReference>
<dbReference type="SMART" id="SM01294">
    <property type="entry name" value="PKS_PP_betabranch"/>
    <property type="match status" value="1"/>
</dbReference>
<dbReference type="PROSITE" id="PS50075">
    <property type="entry name" value="CARRIER"/>
    <property type="match status" value="2"/>
</dbReference>
<dbReference type="InterPro" id="IPR009081">
    <property type="entry name" value="PP-bd_ACP"/>
</dbReference>
<keyword evidence="5" id="KW-0012">Acyltransferase</keyword>
<dbReference type="InterPro" id="IPR049900">
    <property type="entry name" value="PKS_mFAS_DH"/>
</dbReference>
<sequence length="2489" mass="262579">GNLQLLTHPQPWPDHARPRRAAVSAFGVSGTNAHVIIEQAPDQAELESPQARPSPAVGWVVSARSPEALRAQAARLADHLDRHPTLGAADVAHSLATTRARFDHRAVITGTTRQELLDRTRALADGTSAGGIVTGIARPAKVAFVYTGQGSQRPGMGRGLHAAHPAFATAYDQAINLLDQHLARHTPVPLREVLLGDADPALLDQTLYTQPALFALQTALTHLLTRWGITPHAVAGHSIGAIAAAHTAGILTLPDAAALVAARARLMHTAPPGGAMTAINATEAHITREIAAYKGRVTIAAANTPTSTVISGDHDPVTHLTEHFRQQGHKVRALTVSHAFHSPHMDPILDEFEQAVAALSLTPPTGPVTPFVSDLTGTTATPTDLTNPAYWARHLRNPVRFADVVQRLHEGPEPGEGVRTFLEIGPDGILTGLIRETLDSEQGILAVPVLRRDRPEPPTALTAAAHAHTHGTPVDWATVNGPATTVDLPTYAFQHERLWLTPPPRQTDPANLGLTTTAHPLLGAALTLAHHDTTVYTGTLSLTTHPWLTDHTVFDTPILPGTAYLDLALHAADHTGHTTIDELVLHAPLALPESGGVQVQIIVTGSDRPSLEIFSRPEGDTGDWTRHATAVLARDDTEPGFDLTAWPPEDAVQVDLGTAYDRLYEAGLGYGPAFRGLRAAWRRGDELFAEVALPEDERDDVTDYGIHPALLDAALHGAALHWLDGTPNGHSNLPFAWSGVRLHATGATDLRVRVTLGDAGSLSLHVADPTGAPVATIDTLTTRLVSSEQLVTSGSTPDSSLFRVEWSPLELQPAADEAWAVLGDRELHDTLRRTVTTSYYDDLTALTDAIDAAEPAPDVIVLPITPHHATGNGNARNGTTGADNAAHVEPEQATHATGSNSRTGENPVAAAHAVAEHTLAALQTFLADDRLSGTRLLVLTHNAVATTSQQPIDLVTAPVWGLIRSAQTEHPGRIHLIDHHHETAGLLPQAAATACHHDEPHTALRDGTLLTPRLIAHTTQHKAEEVQPRGWDPDGTVLITGGLTGIGALLARHLATTHGIRHLHLTGRRGHHTPGADTLIRDLTTAGAHVTVTAADITDPHAVEALIASIPADHPLTAVIHAAGITHDTPLHTLTPNHHLHPVLAPKIDGATHLHHHTRHHNPAAFILFSSISGLLGGAAQANYAAANTFHDALAHHRHTQRLPATSLAWGLWAHTSTLTAGLGQNDHRRLARLGLRPLETDHALALFDAVVFGAAAQPPVLVPARLNTTTDAPPPLLRRLISPRRRAVRAAAGQDGSLATRLAALTAERRSAALLDLVRTEVATVLSHPHPHTIPPDRPLIELGLDSLTAVELRNRLTTTTTLRLPATLTFDHPTPQGIADLLDGLLGGGGRAEKAPVRAETTATGSLADDPIVIVGMACRLPGGIESPEALWRLVERGGDAVSEFPADRGWDLERLYDPDPDHLGTSYTRHGGFLRDVADFDAAFFGISPREALATDPQQRLLLEVAWEAFERAGIDPRRLRGSRTGVFAGVMYHDYAPRLQEIPGDLEGYLVNGSAGSIASGRVAYTFGFEGPAVTVDTACSSSLVALHLAAQSLRTGESDLALAGGVAVMSSPATFVEFSRQRALAVDGRCKAFSSSADGTGWGEGVALLLLERLSDARRNNHPVLAVVRGSAVNQDGASNGLTAPSGPSQQRVIRQALANAGLTTGEVDVVEAHGTGTTLGDPIEAQALLATYGQDRPADRPLWLGSLKSNIAHTQAAAGGAGVIKMIMAMRAGVLPKTLHVEEPSPHVDWSSGGVRLLDEARPWPEDGGPRRAGVSSFGVSGTNAHVILEQPPAAEEPVGTPATPPAVPPAVPWVLSGHLPEALRGQAVSLATYLDGRADLDPVDVAHSLVSARTLLGERAVVVAPDTAGLTSGLAALTREGALPGHVVRGTADVAGKVVFVFPGQGGQWPGMAAGLLETAPVFAERLAECERALSEFVDWSLLDVVRGVPGAPGLDRVDVVQPVLWAVMVSLAGLWQSYGVRPDAVVGHSQGEIAAAVVAGGLSLRDAARVVALRSQAIRTLSGDGGMASVALPLEEAEARIAPWDGRLSVGVVNGPGSVVVSGEVSALGELLAALDAEGVRNRRLPVDYASHSAQVELISDELLKALSPITPRALTVPMLSTVSGEWAGEAELDAEYWYANLRRPVRFEAATRALAASGHTAFVEISPHPVLASSIEDTLDAAAVAPALVTGTLRRDEGGPERFLVSLAEAFVRGVPVDWAVALRGADPRRVDLPTYAFQRTRFWLDASRTSSATSSAGGAADDGAAGGRAPEPASRFAGLDPEQRREAVLGLVRTEVAAVLRHADGEEIPPARAFRELGLDSLTAVDLRNRLRTATGLPLPTTLIFDHPSPAAVTDYILSALAEAEADRDGEPAGDPLTALRRLEASLLAEPGGRGEVVSRLRALLARFDAPLGADDDTGDEIDLDSATDDELFDLLDRG</sequence>
<keyword evidence="3" id="KW-0808">Transferase</keyword>
<keyword evidence="4" id="KW-0511">Multifunctional enzyme</keyword>
<dbReference type="InterPro" id="IPR018201">
    <property type="entry name" value="Ketoacyl_synth_AS"/>
</dbReference>
<dbReference type="InterPro" id="IPR055123">
    <property type="entry name" value="SpnB-like_Rossmann"/>
</dbReference>
<dbReference type="InterPro" id="IPR036291">
    <property type="entry name" value="NAD(P)-bd_dom_sf"/>
</dbReference>
<dbReference type="SMART" id="SM00826">
    <property type="entry name" value="PKS_DH"/>
    <property type="match status" value="1"/>
</dbReference>
<evidence type="ECO:0000259" key="8">
    <source>
        <dbReference type="PROSITE" id="PS50075"/>
    </source>
</evidence>
<dbReference type="Pfam" id="PF08659">
    <property type="entry name" value="KR"/>
    <property type="match status" value="1"/>
</dbReference>
<feature type="domain" description="Ketosynthase family 3 (KS3)" evidence="9">
    <location>
        <begin position="1411"/>
        <end position="1837"/>
    </location>
</feature>
<dbReference type="Pfam" id="PF22953">
    <property type="entry name" value="SpnB_Rossmann"/>
    <property type="match status" value="1"/>
</dbReference>
<feature type="active site" description="Proton acceptor; for dehydratase activity" evidence="6">
    <location>
        <position position="551"/>
    </location>
</feature>
<dbReference type="Gene3D" id="3.40.366.10">
    <property type="entry name" value="Malonyl-Coenzyme A Acyl Carrier Protein, domain 2"/>
    <property type="match status" value="2"/>
</dbReference>
<dbReference type="InterPro" id="IPR014030">
    <property type="entry name" value="Ketoacyl_synth_N"/>
</dbReference>
<dbReference type="Pfam" id="PF16197">
    <property type="entry name" value="KAsynt_C_assoc"/>
    <property type="match status" value="2"/>
</dbReference>
<evidence type="ECO:0000256" key="5">
    <source>
        <dbReference type="ARBA" id="ARBA00023315"/>
    </source>
</evidence>
<dbReference type="Pfam" id="PF00550">
    <property type="entry name" value="PP-binding"/>
    <property type="match status" value="2"/>
</dbReference>
<feature type="region of interest" description="C-terminal hotdog fold" evidence="6">
    <location>
        <begin position="651"/>
        <end position="791"/>
    </location>
</feature>
<dbReference type="Pfam" id="PF00109">
    <property type="entry name" value="ketoacyl-synt"/>
    <property type="match status" value="1"/>
</dbReference>
<dbReference type="SUPFAM" id="SSF52151">
    <property type="entry name" value="FabD/lysophospholipase-like"/>
    <property type="match status" value="2"/>
</dbReference>
<dbReference type="InterPro" id="IPR006162">
    <property type="entry name" value="Ppantetheine_attach_site"/>
</dbReference>
<keyword evidence="2" id="KW-0597">Phosphoprotein</keyword>
<dbReference type="InterPro" id="IPR057326">
    <property type="entry name" value="KR_dom"/>
</dbReference>
<dbReference type="SMART" id="SM00822">
    <property type="entry name" value="PKS_KR"/>
    <property type="match status" value="1"/>
</dbReference>
<evidence type="ECO:0000313" key="12">
    <source>
        <dbReference type="Proteomes" id="UP000327011"/>
    </source>
</evidence>
<evidence type="ECO:0000256" key="4">
    <source>
        <dbReference type="ARBA" id="ARBA00023268"/>
    </source>
</evidence>
<keyword evidence="1" id="KW-0596">Phosphopantetheine</keyword>
<dbReference type="GO" id="GO:0006633">
    <property type="term" value="P:fatty acid biosynthetic process"/>
    <property type="evidence" value="ECO:0007669"/>
    <property type="project" value="InterPro"/>
</dbReference>
<dbReference type="PROSITE" id="PS52019">
    <property type="entry name" value="PKS_MFAS_DH"/>
    <property type="match status" value="1"/>
</dbReference>
<dbReference type="Pfam" id="PF21089">
    <property type="entry name" value="PKS_DH_N"/>
    <property type="match status" value="1"/>
</dbReference>
<dbReference type="Proteomes" id="UP000327011">
    <property type="component" value="Unassembled WGS sequence"/>
</dbReference>
<dbReference type="Pfam" id="PF14765">
    <property type="entry name" value="PS-DH"/>
    <property type="match status" value="1"/>
</dbReference>
<dbReference type="InterPro" id="IPR013968">
    <property type="entry name" value="PKS_KR"/>
</dbReference>
<dbReference type="SUPFAM" id="SSF55048">
    <property type="entry name" value="Probable ACP-binding domain of malonyl-CoA ACP transacylase"/>
    <property type="match status" value="2"/>
</dbReference>
<dbReference type="CDD" id="cd00833">
    <property type="entry name" value="PKS"/>
    <property type="match status" value="1"/>
</dbReference>
<dbReference type="GO" id="GO:0004312">
    <property type="term" value="F:fatty acid synthase activity"/>
    <property type="evidence" value="ECO:0007669"/>
    <property type="project" value="TreeGrafter"/>
</dbReference>
<evidence type="ECO:0000259" key="10">
    <source>
        <dbReference type="PROSITE" id="PS52019"/>
    </source>
</evidence>
<proteinExistence type="predicted"/>
<dbReference type="Gene3D" id="3.10.129.110">
    <property type="entry name" value="Polyketide synthase dehydratase"/>
    <property type="match status" value="1"/>
</dbReference>
<name>A0A5J5JUB4_9ACTN</name>
<keyword evidence="12" id="KW-1185">Reference proteome</keyword>
<dbReference type="PANTHER" id="PTHR43775:SF51">
    <property type="entry name" value="INACTIVE PHENOLPHTHIOCEROL SYNTHESIS POLYKETIDE SYNTHASE TYPE I PKS1-RELATED"/>
    <property type="match status" value="1"/>
</dbReference>
<protein>
    <submittedName>
        <fullName evidence="11">SDR family NAD(P)-dependent oxidoreductase</fullName>
    </submittedName>
</protein>
<dbReference type="SUPFAM" id="SSF51735">
    <property type="entry name" value="NAD(P)-binding Rossmann-fold domains"/>
    <property type="match status" value="2"/>
</dbReference>
<feature type="region of interest" description="Disordered" evidence="7">
    <location>
        <begin position="2301"/>
        <end position="2327"/>
    </location>
</feature>
<dbReference type="FunFam" id="1.10.1200.10:FF:000007">
    <property type="entry name" value="Probable polyketide synthase pks17"/>
    <property type="match status" value="2"/>
</dbReference>
<dbReference type="Gene3D" id="3.30.70.3290">
    <property type="match status" value="2"/>
</dbReference>
<dbReference type="Gene3D" id="3.40.50.720">
    <property type="entry name" value="NAD(P)-binding Rossmann-like Domain"/>
    <property type="match status" value="1"/>
</dbReference>
<feature type="domain" description="Carrier" evidence="8">
    <location>
        <begin position="1313"/>
        <end position="1388"/>
    </location>
</feature>
<dbReference type="EMBL" id="VYTZ01000033">
    <property type="protein sequence ID" value="KAA9373068.1"/>
    <property type="molecule type" value="Genomic_DNA"/>
</dbReference>
<evidence type="ECO:0000256" key="1">
    <source>
        <dbReference type="ARBA" id="ARBA00022450"/>
    </source>
</evidence>
<dbReference type="PROSITE" id="PS00606">
    <property type="entry name" value="KS3_1"/>
    <property type="match status" value="1"/>
</dbReference>
<dbReference type="SUPFAM" id="SSF53901">
    <property type="entry name" value="Thiolase-like"/>
    <property type="match status" value="2"/>
</dbReference>
<dbReference type="InterPro" id="IPR032821">
    <property type="entry name" value="PKS_assoc"/>
</dbReference>
<dbReference type="InterPro" id="IPR049552">
    <property type="entry name" value="PKS_DH_N"/>
</dbReference>
<dbReference type="FunFam" id="3.40.366.10:FF:000002">
    <property type="entry name" value="Probable polyketide synthase 2"/>
    <property type="match status" value="2"/>
</dbReference>
<comment type="caution">
    <text evidence="11">The sequence shown here is derived from an EMBL/GenBank/DDBJ whole genome shotgun (WGS) entry which is preliminary data.</text>
</comment>
<feature type="domain" description="Carrier" evidence="8">
    <location>
        <begin position="2336"/>
        <end position="2411"/>
    </location>
</feature>
<dbReference type="Gene3D" id="1.10.1200.10">
    <property type="entry name" value="ACP-like"/>
    <property type="match status" value="2"/>
</dbReference>
<feature type="compositionally biased region" description="Low complexity" evidence="7">
    <location>
        <begin position="2301"/>
        <end position="2319"/>
    </location>
</feature>
<dbReference type="InterPro" id="IPR014031">
    <property type="entry name" value="Ketoacyl_synth_C"/>
</dbReference>
<organism evidence="11 12">
    <name type="scientific">Microbispora cellulosiformans</name>
    <dbReference type="NCBI Taxonomy" id="2614688"/>
    <lineage>
        <taxon>Bacteria</taxon>
        <taxon>Bacillati</taxon>
        <taxon>Actinomycetota</taxon>
        <taxon>Actinomycetes</taxon>
        <taxon>Streptosporangiales</taxon>
        <taxon>Streptosporangiaceae</taxon>
        <taxon>Microbispora</taxon>
    </lineage>
</organism>
<dbReference type="InterPro" id="IPR050091">
    <property type="entry name" value="PKS_NRPS_Biosynth_Enz"/>
</dbReference>
<dbReference type="InterPro" id="IPR036736">
    <property type="entry name" value="ACP-like_sf"/>
</dbReference>
<dbReference type="GO" id="GO:0004315">
    <property type="term" value="F:3-oxoacyl-[acyl-carrier-protein] synthase activity"/>
    <property type="evidence" value="ECO:0007669"/>
    <property type="project" value="InterPro"/>
</dbReference>
<dbReference type="Gene3D" id="3.40.47.10">
    <property type="match status" value="2"/>
</dbReference>
<evidence type="ECO:0000256" key="2">
    <source>
        <dbReference type="ARBA" id="ARBA00022553"/>
    </source>
</evidence>
<feature type="region of interest" description="N-terminal hotdog fold" evidence="6">
    <location>
        <begin position="519"/>
        <end position="639"/>
    </location>
</feature>
<dbReference type="Pfam" id="PF00698">
    <property type="entry name" value="Acyl_transf_1"/>
    <property type="match status" value="2"/>
</dbReference>
<dbReference type="InterPro" id="IPR042104">
    <property type="entry name" value="PKS_dehydratase_sf"/>
</dbReference>
<dbReference type="SMART" id="SM00827">
    <property type="entry name" value="PKS_AT"/>
    <property type="match status" value="2"/>
</dbReference>
<evidence type="ECO:0000313" key="11">
    <source>
        <dbReference type="EMBL" id="KAA9373068.1"/>
    </source>
</evidence>
<feature type="active site" description="Proton donor; for dehydratase activity" evidence="6">
    <location>
        <position position="712"/>
    </location>
</feature>
<gene>
    <name evidence="11" type="ORF">F5972_36640</name>
</gene>
<reference evidence="11 12" key="1">
    <citation type="submission" date="2019-09" db="EMBL/GenBank/DDBJ databases">
        <title>Screening of Novel Bioactive Compounds from Soil-Associated.</title>
        <authorList>
            <person name="Gong X."/>
        </authorList>
    </citation>
    <scope>NUCLEOTIDE SEQUENCE [LARGE SCALE GENOMIC DNA]</scope>
    <source>
        <strain evidence="11 12">Gxj-6</strain>
    </source>
</reference>
<dbReference type="CDD" id="cd08956">
    <property type="entry name" value="KR_3_FAS_SDR_x"/>
    <property type="match status" value="1"/>
</dbReference>
<dbReference type="SMART" id="SM00825">
    <property type="entry name" value="PKS_KS"/>
    <property type="match status" value="1"/>
</dbReference>
<dbReference type="InterPro" id="IPR020806">
    <property type="entry name" value="PKS_PP-bd"/>
</dbReference>
<dbReference type="InterPro" id="IPR016035">
    <property type="entry name" value="Acyl_Trfase/lysoPLipase"/>
</dbReference>
<accession>A0A5J5JUB4</accession>